<dbReference type="Proteomes" id="UP001214250">
    <property type="component" value="Chromosome 1"/>
</dbReference>
<sequence length="366" mass="42263">MNNSDNQEQVKKNTRGDLLKRLDLHTTLPPLQRRKTQLDMMLPNSLRLPGQETRNNIERFNTSEGDAPQAEELYQIYITCAQCEGTNLFKTKTLFEKVKCPNCSSQFRVPVETEKFIYDKHIYESDFINIFRAQNKETDFYGDVVVYEKIDTSASLSNLKDILTDYAVLEVNNYLSPLHYTEDDGAYYISRENASYRMNLYLSKFGALPKEQVAQVLSQICQIAEDLSDHSCYGAFLASDVMLTVDGTTKLCDYGLRESLLSRMKINKAIPPYFLAPEAVLNKVHTRASAVYSLGILAIAFISGEYPFLENNPHNLLIERITYLEEFKDKNLPAFVRLMIDQDPENRPNFSKCREYFSRLHRQNLR</sequence>
<name>A0ABY7VQW8_9BACT</name>
<gene>
    <name evidence="2" type="ORF">PQO03_00300</name>
</gene>
<evidence type="ECO:0000259" key="1">
    <source>
        <dbReference type="PROSITE" id="PS50011"/>
    </source>
</evidence>
<dbReference type="PANTHER" id="PTHR24362">
    <property type="entry name" value="SERINE/THREONINE-PROTEIN KINASE NEK"/>
    <property type="match status" value="1"/>
</dbReference>
<dbReference type="RefSeq" id="WP_274150473.1">
    <property type="nucleotide sequence ID" value="NZ_CP117811.1"/>
</dbReference>
<evidence type="ECO:0000313" key="2">
    <source>
        <dbReference type="EMBL" id="WDE96407.1"/>
    </source>
</evidence>
<dbReference type="InterPro" id="IPR001245">
    <property type="entry name" value="Ser-Thr/Tyr_kinase_cat_dom"/>
</dbReference>
<dbReference type="SMART" id="SM00220">
    <property type="entry name" value="S_TKc"/>
    <property type="match status" value="1"/>
</dbReference>
<dbReference type="PROSITE" id="PS50011">
    <property type="entry name" value="PROTEIN_KINASE_DOM"/>
    <property type="match status" value="1"/>
</dbReference>
<keyword evidence="3" id="KW-1185">Reference proteome</keyword>
<keyword evidence="2" id="KW-0808">Transferase</keyword>
<feature type="domain" description="Protein kinase" evidence="1">
    <location>
        <begin position="116"/>
        <end position="357"/>
    </location>
</feature>
<organism evidence="2 3">
    <name type="scientific">Lentisphaera profundi</name>
    <dbReference type="NCBI Taxonomy" id="1658616"/>
    <lineage>
        <taxon>Bacteria</taxon>
        <taxon>Pseudomonadati</taxon>
        <taxon>Lentisphaerota</taxon>
        <taxon>Lentisphaeria</taxon>
        <taxon>Lentisphaerales</taxon>
        <taxon>Lentisphaeraceae</taxon>
        <taxon>Lentisphaera</taxon>
    </lineage>
</organism>
<proteinExistence type="predicted"/>
<dbReference type="Pfam" id="PF07714">
    <property type="entry name" value="PK_Tyr_Ser-Thr"/>
    <property type="match status" value="1"/>
</dbReference>
<dbReference type="SUPFAM" id="SSF56112">
    <property type="entry name" value="Protein kinase-like (PK-like)"/>
    <property type="match status" value="1"/>
</dbReference>
<keyword evidence="2" id="KW-0418">Kinase</keyword>
<dbReference type="Gene3D" id="1.10.510.10">
    <property type="entry name" value="Transferase(Phosphotransferase) domain 1"/>
    <property type="match status" value="1"/>
</dbReference>
<dbReference type="InterPro" id="IPR011009">
    <property type="entry name" value="Kinase-like_dom_sf"/>
</dbReference>
<dbReference type="PANTHER" id="PTHR24362:SF309">
    <property type="entry name" value="PROTEIN KINASE DOMAIN-CONTAINING PROTEIN"/>
    <property type="match status" value="1"/>
</dbReference>
<evidence type="ECO:0000313" key="3">
    <source>
        <dbReference type="Proteomes" id="UP001214250"/>
    </source>
</evidence>
<dbReference type="GO" id="GO:0016301">
    <property type="term" value="F:kinase activity"/>
    <property type="evidence" value="ECO:0007669"/>
    <property type="project" value="UniProtKB-KW"/>
</dbReference>
<accession>A0ABY7VQW8</accession>
<protein>
    <submittedName>
        <fullName evidence="2">Protein kinase</fullName>
    </submittedName>
</protein>
<reference evidence="2 3" key="1">
    <citation type="submission" date="2023-02" db="EMBL/GenBank/DDBJ databases">
        <title>Genome sequence of Lentisphaera profundi SAORIC-696.</title>
        <authorList>
            <person name="Kim e."/>
            <person name="Cho J.-C."/>
            <person name="Choi A."/>
            <person name="Kang I."/>
        </authorList>
    </citation>
    <scope>NUCLEOTIDE SEQUENCE [LARGE SCALE GENOMIC DNA]</scope>
    <source>
        <strain evidence="2 3">SAORIC-696</strain>
    </source>
</reference>
<dbReference type="EMBL" id="CP117811">
    <property type="protein sequence ID" value="WDE96407.1"/>
    <property type="molecule type" value="Genomic_DNA"/>
</dbReference>
<dbReference type="InterPro" id="IPR000719">
    <property type="entry name" value="Prot_kinase_dom"/>
</dbReference>